<dbReference type="EMBL" id="KB007908">
    <property type="protein sequence ID" value="ELR21048.1"/>
    <property type="molecule type" value="Genomic_DNA"/>
</dbReference>
<evidence type="ECO:0000313" key="3">
    <source>
        <dbReference type="Proteomes" id="UP000011083"/>
    </source>
</evidence>
<keyword evidence="3" id="KW-1185">Reference proteome</keyword>
<evidence type="ECO:0000259" key="1">
    <source>
        <dbReference type="Pfam" id="PF02886"/>
    </source>
</evidence>
<dbReference type="GeneID" id="14921923"/>
<dbReference type="GO" id="GO:0005615">
    <property type="term" value="C:extracellular space"/>
    <property type="evidence" value="ECO:0007669"/>
    <property type="project" value="TreeGrafter"/>
</dbReference>
<dbReference type="InterPro" id="IPR017943">
    <property type="entry name" value="Bactericidal_perm-incr_a/b_dom"/>
</dbReference>
<dbReference type="PANTHER" id="PTHR10504:SF131">
    <property type="entry name" value="BPI2 DOMAIN-CONTAINING PROTEIN"/>
    <property type="match status" value="1"/>
</dbReference>
<dbReference type="Proteomes" id="UP000011083">
    <property type="component" value="Unassembled WGS sequence"/>
</dbReference>
<dbReference type="AlphaFoldDB" id="L8H8K5"/>
<dbReference type="SUPFAM" id="SSF55394">
    <property type="entry name" value="Bactericidal permeability-increasing protein, BPI"/>
    <property type="match status" value="2"/>
</dbReference>
<dbReference type="VEuPathDB" id="AmoebaDB:ACA1_281820"/>
<proteinExistence type="predicted"/>
<dbReference type="KEGG" id="acan:ACA1_281820"/>
<feature type="domain" description="Lipid-binding serum glycoprotein C-terminal" evidence="1">
    <location>
        <begin position="183"/>
        <end position="319"/>
    </location>
</feature>
<reference evidence="2 3" key="1">
    <citation type="journal article" date="2013" name="Genome Biol.">
        <title>Genome of Acanthamoeba castellanii highlights extensive lateral gene transfer and early evolution of tyrosine kinase signaling.</title>
        <authorList>
            <person name="Clarke M."/>
            <person name="Lohan A.J."/>
            <person name="Liu B."/>
            <person name="Lagkouvardos I."/>
            <person name="Roy S."/>
            <person name="Zafar N."/>
            <person name="Bertelli C."/>
            <person name="Schilde C."/>
            <person name="Kianianmomeni A."/>
            <person name="Burglin T.R."/>
            <person name="Frech C."/>
            <person name="Turcotte B."/>
            <person name="Kopec K.O."/>
            <person name="Synnott J.M."/>
            <person name="Choo C."/>
            <person name="Paponov I."/>
            <person name="Finkler A."/>
            <person name="Soon Heng Tan C."/>
            <person name="Hutchins A.P."/>
            <person name="Weinmeier T."/>
            <person name="Rattei T."/>
            <person name="Chu J.S."/>
            <person name="Gimenez G."/>
            <person name="Irimia M."/>
            <person name="Rigden D.J."/>
            <person name="Fitzpatrick D.A."/>
            <person name="Lorenzo-Morales J."/>
            <person name="Bateman A."/>
            <person name="Chiu C.H."/>
            <person name="Tang P."/>
            <person name="Hegemann P."/>
            <person name="Fromm H."/>
            <person name="Raoult D."/>
            <person name="Greub G."/>
            <person name="Miranda-Saavedra D."/>
            <person name="Chen N."/>
            <person name="Nash P."/>
            <person name="Ginger M.L."/>
            <person name="Horn M."/>
            <person name="Schaap P."/>
            <person name="Caler L."/>
            <person name="Loftus B."/>
        </authorList>
    </citation>
    <scope>NUCLEOTIDE SEQUENCE [LARGE SCALE GENOMIC DNA]</scope>
    <source>
        <strain evidence="2 3">Neff</strain>
    </source>
</reference>
<dbReference type="GO" id="GO:0008289">
    <property type="term" value="F:lipid binding"/>
    <property type="evidence" value="ECO:0007669"/>
    <property type="project" value="InterPro"/>
</dbReference>
<feature type="non-terminal residue" evidence="2">
    <location>
        <position position="324"/>
    </location>
</feature>
<dbReference type="Pfam" id="PF02886">
    <property type="entry name" value="LBP_BPI_CETP_C"/>
    <property type="match status" value="1"/>
</dbReference>
<evidence type="ECO:0000313" key="2">
    <source>
        <dbReference type="EMBL" id="ELR21048.1"/>
    </source>
</evidence>
<dbReference type="InterPro" id="IPR001124">
    <property type="entry name" value="Lipid-bd_serum_glycop_C"/>
</dbReference>
<gene>
    <name evidence="2" type="ORF">ACA1_281820</name>
</gene>
<name>L8H8K5_ACACF</name>
<dbReference type="Gene3D" id="3.15.10.10">
    <property type="entry name" value="Bactericidal permeability-increasing protein, domain 1"/>
    <property type="match status" value="1"/>
</dbReference>
<protein>
    <recommendedName>
        <fullName evidence="1">Lipid-binding serum glycoprotein C-terminal domain-containing protein</fullName>
    </recommendedName>
</protein>
<dbReference type="Gene3D" id="3.15.20.10">
    <property type="entry name" value="Bactericidal permeability-increasing protein, domain 2"/>
    <property type="match status" value="1"/>
</dbReference>
<dbReference type="OrthoDB" id="9938407at2759"/>
<accession>L8H8K5</accession>
<dbReference type="PANTHER" id="PTHR10504">
    <property type="entry name" value="BACTERICIDAL PERMEABILITY-INCREASING BPI PROTEIN-RELATED"/>
    <property type="match status" value="1"/>
</dbReference>
<sequence>MVLDEISFRVDLDFHYSALLISGGGDASVNVILNMDIDLVFLNRGGEPQVYAGSVNPNLQKFDVSVHGGASYVLLPFHLRPFELPRWFYGVFVDIFKGKIKDAFVSALKQQVTAAISDINQHFPVKTAVNDVVGINYALVYEPVNPYIASFGALTNHIGRFYWLNGTTNCPYPSGEMIPDLEQLGDRNLQLMAHESFITSVGCAYLAAGKLALTLDQSSIPPNFPVQLNTTYWQFFLPNLYFKFPNAGMKFEVVGTSPPVTTIGTTALGETMTFNTTCYAILSDGTTVPAFTLGTDVAIGFTVALTKGNLTANFDSFKVGLSLL</sequence>
<dbReference type="InterPro" id="IPR032942">
    <property type="entry name" value="BPI/LBP/Plunc"/>
</dbReference>
<organism evidence="2 3">
    <name type="scientific">Acanthamoeba castellanii (strain ATCC 30010 / Neff)</name>
    <dbReference type="NCBI Taxonomy" id="1257118"/>
    <lineage>
        <taxon>Eukaryota</taxon>
        <taxon>Amoebozoa</taxon>
        <taxon>Discosea</taxon>
        <taxon>Longamoebia</taxon>
        <taxon>Centramoebida</taxon>
        <taxon>Acanthamoebidae</taxon>
        <taxon>Acanthamoeba</taxon>
    </lineage>
</organism>
<dbReference type="RefSeq" id="XP_004344791.1">
    <property type="nucleotide sequence ID" value="XM_004344741.1"/>
</dbReference>